<dbReference type="CDD" id="cd00275">
    <property type="entry name" value="C2_PLC_like"/>
    <property type="match status" value="2"/>
</dbReference>
<dbReference type="InterPro" id="IPR035892">
    <property type="entry name" value="C2_domain_sf"/>
</dbReference>
<evidence type="ECO:0000256" key="1">
    <source>
        <dbReference type="ARBA" id="ARBA00012368"/>
    </source>
</evidence>
<dbReference type="InterPro" id="IPR015359">
    <property type="entry name" value="PLC_EF-hand-like"/>
</dbReference>
<dbReference type="InterPro" id="IPR001711">
    <property type="entry name" value="PLipase_C_Pinositol-sp_Y"/>
</dbReference>
<organism evidence="10 11">
    <name type="scientific">Clydaea vesicula</name>
    <dbReference type="NCBI Taxonomy" id="447962"/>
    <lineage>
        <taxon>Eukaryota</taxon>
        <taxon>Fungi</taxon>
        <taxon>Fungi incertae sedis</taxon>
        <taxon>Chytridiomycota</taxon>
        <taxon>Chytridiomycota incertae sedis</taxon>
        <taxon>Chytridiomycetes</taxon>
        <taxon>Lobulomycetales</taxon>
        <taxon>Lobulomycetaceae</taxon>
        <taxon>Clydaea</taxon>
    </lineage>
</organism>
<dbReference type="PROSITE" id="PS50008">
    <property type="entry name" value="PIPLC_Y_DOMAIN"/>
    <property type="match status" value="2"/>
</dbReference>
<feature type="domain" description="C2" evidence="8">
    <location>
        <begin position="1722"/>
        <end position="1839"/>
    </location>
</feature>
<comment type="catalytic activity">
    <reaction evidence="6">
        <text>a 1,2-diacyl-sn-glycero-3-phospho-(1D-myo-inositol-4,5-bisphosphate) + H2O = 1D-myo-inositol 1,4,5-trisphosphate + a 1,2-diacyl-sn-glycerol + H(+)</text>
        <dbReference type="Rhea" id="RHEA:33179"/>
        <dbReference type="ChEBI" id="CHEBI:15377"/>
        <dbReference type="ChEBI" id="CHEBI:15378"/>
        <dbReference type="ChEBI" id="CHEBI:17815"/>
        <dbReference type="ChEBI" id="CHEBI:58456"/>
        <dbReference type="ChEBI" id="CHEBI:203600"/>
        <dbReference type="EC" id="3.1.4.11"/>
    </reaction>
</comment>
<protein>
    <recommendedName>
        <fullName evidence="1 6">Phosphoinositide phospholipase C</fullName>
        <ecNumber evidence="1 6">3.1.4.11</ecNumber>
    </recommendedName>
</protein>
<keyword evidence="4 6" id="KW-0443">Lipid metabolism</keyword>
<dbReference type="Gene3D" id="1.10.238.10">
    <property type="entry name" value="EF-hand"/>
    <property type="match status" value="3"/>
</dbReference>
<evidence type="ECO:0000313" key="10">
    <source>
        <dbReference type="EMBL" id="KAJ3221368.1"/>
    </source>
</evidence>
<proteinExistence type="predicted"/>
<dbReference type="InterPro" id="IPR001192">
    <property type="entry name" value="PI-PLC_fam"/>
</dbReference>
<feature type="domain" description="C2" evidence="8">
    <location>
        <begin position="710"/>
        <end position="841"/>
    </location>
</feature>
<dbReference type="CDD" id="cd15898">
    <property type="entry name" value="EFh_PI-PLC"/>
    <property type="match status" value="2"/>
</dbReference>
<dbReference type="SUPFAM" id="SSF50729">
    <property type="entry name" value="PH domain-like"/>
    <property type="match status" value="3"/>
</dbReference>
<name>A0AAD5U1X0_9FUNG</name>
<dbReference type="GO" id="GO:0051209">
    <property type="term" value="P:release of sequestered calcium ion into cytosol"/>
    <property type="evidence" value="ECO:0007669"/>
    <property type="project" value="TreeGrafter"/>
</dbReference>
<dbReference type="InterPro" id="IPR037862">
    <property type="entry name" value="PLC-beta_PH"/>
</dbReference>
<evidence type="ECO:0000313" key="11">
    <source>
        <dbReference type="Proteomes" id="UP001211065"/>
    </source>
</evidence>
<keyword evidence="3 6" id="KW-0442">Lipid degradation</keyword>
<dbReference type="EC" id="3.1.4.11" evidence="1 6"/>
<evidence type="ECO:0000256" key="7">
    <source>
        <dbReference type="SAM" id="MobiDB-lite"/>
    </source>
</evidence>
<dbReference type="InterPro" id="IPR011993">
    <property type="entry name" value="PH-like_dom_sf"/>
</dbReference>
<keyword evidence="11" id="KW-1185">Reference proteome</keyword>
<dbReference type="PANTHER" id="PTHR10336:SF36">
    <property type="entry name" value="1-PHOSPHATIDYLINOSITOL 4,5-BISPHOSPHATE PHOSPHODIESTERASE BETA-4"/>
    <property type="match status" value="1"/>
</dbReference>
<keyword evidence="2 6" id="KW-0378">Hydrolase</keyword>
<reference evidence="10" key="1">
    <citation type="submission" date="2020-05" db="EMBL/GenBank/DDBJ databases">
        <title>Phylogenomic resolution of chytrid fungi.</title>
        <authorList>
            <person name="Stajich J.E."/>
            <person name="Amses K."/>
            <person name="Simmons R."/>
            <person name="Seto K."/>
            <person name="Myers J."/>
            <person name="Bonds A."/>
            <person name="Quandt C.A."/>
            <person name="Barry K."/>
            <person name="Liu P."/>
            <person name="Grigoriev I."/>
            <person name="Longcore J.E."/>
            <person name="James T.Y."/>
        </authorList>
    </citation>
    <scope>NUCLEOTIDE SEQUENCE</scope>
    <source>
        <strain evidence="10">JEL0476</strain>
    </source>
</reference>
<dbReference type="PROSITE" id="PS50007">
    <property type="entry name" value="PIPLC_X_DOMAIN"/>
    <property type="match status" value="2"/>
</dbReference>
<dbReference type="SMART" id="SM00148">
    <property type="entry name" value="PLCXc"/>
    <property type="match status" value="2"/>
</dbReference>
<dbReference type="GO" id="GO:0004435">
    <property type="term" value="F:phosphatidylinositol-4,5-bisphosphate phospholipase C activity"/>
    <property type="evidence" value="ECO:0007669"/>
    <property type="project" value="UniProtKB-EC"/>
</dbReference>
<accession>A0AAD5U1X0</accession>
<dbReference type="PRINTS" id="PR00390">
    <property type="entry name" value="PHPHLIPASEC"/>
</dbReference>
<dbReference type="GO" id="GO:0016042">
    <property type="term" value="P:lipid catabolic process"/>
    <property type="evidence" value="ECO:0007669"/>
    <property type="project" value="UniProtKB-KW"/>
</dbReference>
<dbReference type="Gene3D" id="2.30.29.30">
    <property type="entry name" value="Pleckstrin-homology domain (PH domain)/Phosphotyrosine-binding domain (PTB)"/>
    <property type="match status" value="3"/>
</dbReference>
<dbReference type="PROSITE" id="PS50004">
    <property type="entry name" value="C2"/>
    <property type="match status" value="2"/>
</dbReference>
<evidence type="ECO:0000256" key="3">
    <source>
        <dbReference type="ARBA" id="ARBA00022963"/>
    </source>
</evidence>
<keyword evidence="5" id="KW-0807">Transducer</keyword>
<evidence type="ECO:0000256" key="4">
    <source>
        <dbReference type="ARBA" id="ARBA00023098"/>
    </source>
</evidence>
<dbReference type="CDD" id="cd08558">
    <property type="entry name" value="PI-PLCc_eukaryota"/>
    <property type="match status" value="2"/>
</dbReference>
<feature type="domain" description="PI-PLC Y-box" evidence="9">
    <location>
        <begin position="608"/>
        <end position="722"/>
    </location>
</feature>
<gene>
    <name evidence="10" type="primary">PLCD4</name>
    <name evidence="10" type="ORF">HK099_003569</name>
</gene>
<dbReference type="Gene3D" id="2.60.40.150">
    <property type="entry name" value="C2 domain"/>
    <property type="match status" value="2"/>
</dbReference>
<dbReference type="Pfam" id="PF09279">
    <property type="entry name" value="EF-hand_like"/>
    <property type="match status" value="2"/>
</dbReference>
<dbReference type="InterPro" id="IPR011992">
    <property type="entry name" value="EF-hand-dom_pair"/>
</dbReference>
<dbReference type="Proteomes" id="UP001211065">
    <property type="component" value="Unassembled WGS sequence"/>
</dbReference>
<dbReference type="GO" id="GO:0048015">
    <property type="term" value="P:phosphatidylinositol-mediated signaling"/>
    <property type="evidence" value="ECO:0007669"/>
    <property type="project" value="TreeGrafter"/>
</dbReference>
<evidence type="ECO:0000259" key="9">
    <source>
        <dbReference type="PROSITE" id="PS50008"/>
    </source>
</evidence>
<dbReference type="Pfam" id="PF17787">
    <property type="entry name" value="PH_14"/>
    <property type="match status" value="1"/>
</dbReference>
<dbReference type="PANTHER" id="PTHR10336">
    <property type="entry name" value="PHOSPHOINOSITIDE-SPECIFIC PHOSPHOLIPASE C FAMILY PROTEIN"/>
    <property type="match status" value="1"/>
</dbReference>
<dbReference type="EMBL" id="JADGJW010000234">
    <property type="protein sequence ID" value="KAJ3221368.1"/>
    <property type="molecule type" value="Genomic_DNA"/>
</dbReference>
<dbReference type="SMART" id="SM00149">
    <property type="entry name" value="PLCYc"/>
    <property type="match status" value="2"/>
</dbReference>
<dbReference type="SUPFAM" id="SSF47473">
    <property type="entry name" value="EF-hand"/>
    <property type="match status" value="2"/>
</dbReference>
<dbReference type="Pfam" id="PF00388">
    <property type="entry name" value="PI-PLC-X"/>
    <property type="match status" value="2"/>
</dbReference>
<sequence>MDSTVFNSLDLKDSESCCIPKEFDLMHYLIKGTKLLKIPNKKSSFFSEKPTERLVKIDELPLQISWQSKKNEFSSVDFNSVREIRRGQNTKAFEYYGKRPELEDRSFSVIYFDGIKYGMLNFIAPTKFDADCWVFGLYRLLNFELQETDISADSFFFNDSKAINSDSLQSFLKNVWNKVDTKNENKLNLVQVVELFKKINITLSVSEIKSAFKNSNLTKNNFIDFYAFERLYKNLRLRRDIAEIFLDLSKTKKSFITYEEFKYFSIEIQKNDWSEEQLQDYYRKYTPADTLQENNELMDIDHFSAFLISANNSIYKKEHLAVFQNMSHPLKCYYINTSHNTFLLGDQLKVESSLEGYIRVLQRGCRCIEVKCWDGPHNQPQVYHTRTFTSKLFLKDVIEVIKKYAFVVSKYPLIISLENHCGIDQQSVIIKLLHDILGSSLLIAPLSSQETKLPSPEALMNKILVLGKELIFKENGAFFSKFESEDDTLTKRPIYNSSMPHQTALNSSSKSILDAVRVSPPASPSQKELTAAKNECNSTDSEKKNLSSSAVEENDKVLLNANLDLRKEEKIEDGEDDSCQHEDVADLKKTDSDSSCGSKINLLQAFINLVIYFKPREFIDFEHSIINFNYNNICFIGEKKSLQLALKQREAYLQHNRRFLTTVYSSPLRVTSKNFDPFPHWKCGVQTIALNHQTFDRGMQLNHALFTLNGRSGYVLKPKYLRSGNCNSFLKTSVSFTIKIISAQQLPKYKGNLSSAVINPFCMLEVVGEDSDCNRFKTKGISSNGLNPIWKESFTFKVKDSSLCFLRFQIFDVDNTNDFIACYCAPLFSLQQGYRHAPLFDWKVESENVKKLIEREVDTICKDLAKLATKEELEQFLLKGQKMSKLSSKVGTKPKEKFVKIELLPLRIVWESKKKHHVDFSSIREIRKGQNTLAFELFGKSQDLDLRSFSIIYFDDIKSGTLNFICPTVADCVKWTAGLEMLLEQHKVLNKPSSPQNFSAVHSSEKISKISPQNSTVSNSSTELFSGNLNNMAKTDAENPVTKAMSPTSNNLLPTVSNLPSFAASFEKEKLYHILDTGIVLLKIPNKPNSKAQERLFKVDCNKLQISWESKKKKKLSFVLFSDVREIRLGQNTKAFEIYGKNPDLEECSFSIIYFNGIKYGTLNFIAPSKRECKFWVAGLHLILAQDSDLISKGNTGWLRKYWNAVDVNNDNVLGLDQVTEVCGNLNIKLSKAEIKSAFKNQRLSKNNLIEFEAFERMYQSLRLRKDIAGLFTSLCNETRSGLTYSEFKNFIINVQKNHWTEEQFKNYYDKYRPQNQVGSGNEESLMDIDHFSAFLISANNSIFKKEHSSIYQDMTQPLSSYFINTSHNTYLLGDQFTGESSVEAYIRALQFGCKCVELDCWDGPNGQPIIFHGRTLTSRIPFKDVVEYGFVVSPYPVILSLEIHCDHSQQEGFNSFIVFLLRNLVMAQIFQDVLGDKLLTHPIKEEETVLPSPLELLNKFIIKAKIVSYGDEIEEDELYPELDTTAPAAKLTKRKSFIGMLSQVALSISPTSSVTNSASYSTLPNMQYLNVNVESSFESSQLSVENLATEEKNINKPLKQPKKSFLSPKLMKLVIYFKTRKFLGFEKCAETFEYSHMCSIGEKNSTLLATKNRTEYKKHNSKFVTRTYPSNLRVNSSNYDPIPHWKSGVQMVSLNFQTFDRSMQLNQALFTQNGRCGYILKGAEKQVKVEGKPALTVSVQIISAQQLPKKKAVEPYVLMEVVCDDIKEIIFKTKAIRGNVSNPIWNEVFRFSVEEPELAFLRFQILGAENLVSNEFIASYTIPILSLEQGYRHAPLFNYFGEFQKFSSLFLKISIDSNLSEDFVTP</sequence>
<dbReference type="SUPFAM" id="SSF49562">
    <property type="entry name" value="C2 domain (Calcium/lipid-binding domain, CaLB)"/>
    <property type="match status" value="2"/>
</dbReference>
<dbReference type="SMART" id="SM00239">
    <property type="entry name" value="C2"/>
    <property type="match status" value="2"/>
</dbReference>
<dbReference type="InterPro" id="IPR017946">
    <property type="entry name" value="PLC-like_Pdiesterase_TIM-brl"/>
</dbReference>
<dbReference type="InterPro" id="IPR000008">
    <property type="entry name" value="C2_dom"/>
</dbReference>
<feature type="region of interest" description="Disordered" evidence="7">
    <location>
        <begin position="516"/>
        <end position="551"/>
    </location>
</feature>
<evidence type="ECO:0000256" key="6">
    <source>
        <dbReference type="RuleBase" id="RU361133"/>
    </source>
</evidence>
<dbReference type="Pfam" id="PF00387">
    <property type="entry name" value="PI-PLC-Y"/>
    <property type="match status" value="2"/>
</dbReference>
<evidence type="ECO:0000259" key="8">
    <source>
        <dbReference type="PROSITE" id="PS50004"/>
    </source>
</evidence>
<evidence type="ECO:0000256" key="5">
    <source>
        <dbReference type="ARBA" id="ARBA00023224"/>
    </source>
</evidence>
<dbReference type="Pfam" id="PF00168">
    <property type="entry name" value="C2"/>
    <property type="match status" value="2"/>
</dbReference>
<dbReference type="SUPFAM" id="SSF51695">
    <property type="entry name" value="PLC-like phosphodiesterases"/>
    <property type="match status" value="2"/>
</dbReference>
<dbReference type="InterPro" id="IPR000909">
    <property type="entry name" value="PLipase_C_PInositol-sp_X_dom"/>
</dbReference>
<dbReference type="Gene3D" id="3.20.20.190">
    <property type="entry name" value="Phosphatidylinositol (PI) phosphodiesterase"/>
    <property type="match status" value="2"/>
</dbReference>
<feature type="domain" description="PI-PLC Y-box" evidence="9">
    <location>
        <begin position="1611"/>
        <end position="1722"/>
    </location>
</feature>
<evidence type="ECO:0000256" key="2">
    <source>
        <dbReference type="ARBA" id="ARBA00022801"/>
    </source>
</evidence>
<comment type="caution">
    <text evidence="10">The sequence shown here is derived from an EMBL/GenBank/DDBJ whole genome shotgun (WGS) entry which is preliminary data.</text>
</comment>